<dbReference type="SUPFAM" id="SSF53335">
    <property type="entry name" value="S-adenosyl-L-methionine-dependent methyltransferases"/>
    <property type="match status" value="1"/>
</dbReference>
<keyword evidence="5" id="KW-0963">Cytoplasm</keyword>
<feature type="binding site" evidence="5">
    <location>
        <position position="75"/>
    </location>
    <ligand>
        <name>S-adenosyl-L-methionine</name>
        <dbReference type="ChEBI" id="CHEBI:59789"/>
    </ligand>
</feature>
<dbReference type="eggNOG" id="arCOG00033">
    <property type="taxonomic scope" value="Archaea"/>
</dbReference>
<evidence type="ECO:0000313" key="7">
    <source>
        <dbReference type="EMBL" id="AEG19101.1"/>
    </source>
</evidence>
<dbReference type="InterPro" id="IPR030867">
    <property type="entry name" value="TYW2_archaea"/>
</dbReference>
<proteinExistence type="inferred from homology"/>
<dbReference type="OrthoDB" id="8079at2157"/>
<dbReference type="GO" id="GO:0005737">
    <property type="term" value="C:cytoplasm"/>
    <property type="evidence" value="ECO:0007669"/>
    <property type="project" value="UniProtKB-SubCell"/>
</dbReference>
<dbReference type="GO" id="GO:0102522">
    <property type="term" value="F:tRNA 4-demethylwyosine alpha-amino-alpha-carboxypropyltransferase activity"/>
    <property type="evidence" value="ECO:0007669"/>
    <property type="project" value="UniProtKB-EC"/>
</dbReference>
<evidence type="ECO:0000256" key="4">
    <source>
        <dbReference type="ARBA" id="ARBA00022694"/>
    </source>
</evidence>
<comment type="function">
    <text evidence="5">S-adenosyl-L-methionine-dependent transferase that acts as a component of the wyosine derivatives biosynthesis pathway. Catalyzes the transfer of the alpha-amino-alpha-carboxypropyl (acp) group from S-adenosyl-L-methionine to 4-demethylwyosine (imG-14), forming 7-aminocarboxypropyl-demethylwyosine (wybutosine-86) at position 37 of tRNA(Phe).</text>
</comment>
<dbReference type="InterPro" id="IPR056743">
    <property type="entry name" value="TRM5-TYW2-like_MTfase"/>
</dbReference>
<dbReference type="STRING" id="868131.MSWAN_2093"/>
<dbReference type="Pfam" id="PF02475">
    <property type="entry name" value="TRM5-TYW2_MTfase"/>
    <property type="match status" value="1"/>
</dbReference>
<dbReference type="HOGENOM" id="CLU_022610_0_2_2"/>
<feature type="binding site" evidence="5">
    <location>
        <position position="122"/>
    </location>
    <ligand>
        <name>S-adenosyl-L-methionine</name>
        <dbReference type="ChEBI" id="CHEBI:59789"/>
    </ligand>
</feature>
<gene>
    <name evidence="5" type="primary">taw2</name>
    <name evidence="7" type="ordered locus">MSWAN_2093</name>
</gene>
<comment type="catalytic activity">
    <reaction evidence="5">
        <text>4-demethylwyosine(37) in tRNA(Phe) + S-adenosyl-L-methionine = 4-demethyl-7-[(3S)-3-amino-3-carboxypropyl]wyosine(37) in tRNA(Phe) + S-methyl-5'-thioadenosine + H(+)</text>
        <dbReference type="Rhea" id="RHEA:36355"/>
        <dbReference type="Rhea" id="RHEA-COMP:10164"/>
        <dbReference type="Rhea" id="RHEA-COMP:10378"/>
        <dbReference type="ChEBI" id="CHEBI:15378"/>
        <dbReference type="ChEBI" id="CHEBI:17509"/>
        <dbReference type="ChEBI" id="CHEBI:59789"/>
        <dbReference type="ChEBI" id="CHEBI:64315"/>
        <dbReference type="ChEBI" id="CHEBI:73550"/>
        <dbReference type="EC" id="2.5.1.114"/>
    </reaction>
</comment>
<organism evidence="7 8">
    <name type="scientific">Methanobacterium paludis (strain DSM 25820 / JCM 18151 / SWAN1)</name>
    <dbReference type="NCBI Taxonomy" id="868131"/>
    <lineage>
        <taxon>Archaea</taxon>
        <taxon>Methanobacteriati</taxon>
        <taxon>Methanobacteriota</taxon>
        <taxon>Methanomada group</taxon>
        <taxon>Methanobacteria</taxon>
        <taxon>Methanobacteriales</taxon>
        <taxon>Methanobacteriaceae</taxon>
        <taxon>Methanobacterium</taxon>
    </lineage>
</organism>
<dbReference type="AlphaFoldDB" id="F6D2X2"/>
<dbReference type="InterPro" id="IPR029063">
    <property type="entry name" value="SAM-dependent_MTases_sf"/>
</dbReference>
<dbReference type="CDD" id="cd02440">
    <property type="entry name" value="AdoMet_MTases"/>
    <property type="match status" value="1"/>
</dbReference>
<dbReference type="EC" id="2.5.1.114" evidence="5"/>
<dbReference type="FunFam" id="3.40.50.150:FF:000131">
    <property type="entry name" value="tRNA wybutosine-synthesizing protein 2/3/4"/>
    <property type="match status" value="1"/>
</dbReference>
<keyword evidence="1" id="KW-0489">Methyltransferase</keyword>
<dbReference type="InterPro" id="IPR030382">
    <property type="entry name" value="MeTrfase_TRM5/TYW2"/>
</dbReference>
<dbReference type="Proteomes" id="UP000009231">
    <property type="component" value="Chromosome"/>
</dbReference>
<evidence type="ECO:0000313" key="8">
    <source>
        <dbReference type="Proteomes" id="UP000009231"/>
    </source>
</evidence>
<dbReference type="GO" id="GO:0030488">
    <property type="term" value="P:tRNA methylation"/>
    <property type="evidence" value="ECO:0007669"/>
    <property type="project" value="TreeGrafter"/>
</dbReference>
<comment type="subcellular location">
    <subcellularLocation>
        <location evidence="5">Cytoplasm</location>
    </subcellularLocation>
</comment>
<dbReference type="PROSITE" id="PS51684">
    <property type="entry name" value="SAM_MT_TRM5_TYW2"/>
    <property type="match status" value="1"/>
</dbReference>
<evidence type="ECO:0000256" key="3">
    <source>
        <dbReference type="ARBA" id="ARBA00022691"/>
    </source>
</evidence>
<evidence type="ECO:0000256" key="2">
    <source>
        <dbReference type="ARBA" id="ARBA00022679"/>
    </source>
</evidence>
<reference evidence="7 8" key="1">
    <citation type="journal article" date="2014" name="Int. J. Syst. Evol. Microbiol.">
        <title>Methanobacterium paludis sp. nov. and a novel strain of Methanobacterium lacus isolated from northern peatlands.</title>
        <authorList>
            <person name="Cadillo-Quiroz H."/>
            <person name="Brauer S.L."/>
            <person name="Goodson N."/>
            <person name="Yavitt J.B."/>
            <person name="Zinder S.H."/>
        </authorList>
    </citation>
    <scope>NUCLEOTIDE SEQUENCE [LARGE SCALE GENOMIC DNA]</scope>
    <source>
        <strain evidence="8">DSM 25820 / JCM 18151 / SWAN1</strain>
    </source>
</reference>
<keyword evidence="2 5" id="KW-0808">Transferase</keyword>
<dbReference type="PANTHER" id="PTHR23245:SF41">
    <property type="entry name" value="TRNA(PHE) (4-DEMETHYLWYOSINE(37)-C(7)) AMINOCARBOXYPROPYLTRANSFERASE"/>
    <property type="match status" value="1"/>
</dbReference>
<dbReference type="GO" id="GO:0008175">
    <property type="term" value="F:tRNA methyltransferase activity"/>
    <property type="evidence" value="ECO:0007669"/>
    <property type="project" value="TreeGrafter"/>
</dbReference>
<feature type="binding site" evidence="5">
    <location>
        <position position="82"/>
    </location>
    <ligand>
        <name>S-adenosyl-L-methionine</name>
        <dbReference type="ChEBI" id="CHEBI:59789"/>
    </ligand>
</feature>
<dbReference type="GeneID" id="10669611"/>
<dbReference type="HAMAP" id="MF_01922">
    <property type="entry name" value="TYW2_archaea"/>
    <property type="match status" value="1"/>
</dbReference>
<evidence type="ECO:0000256" key="5">
    <source>
        <dbReference type="HAMAP-Rule" id="MF_01922"/>
    </source>
</evidence>
<comment type="similarity">
    <text evidence="5">Belongs to the class I-like SAM-binding methyltransferase superfamily. TRM5/TYW2 family.</text>
</comment>
<dbReference type="EMBL" id="CP002772">
    <property type="protein sequence ID" value="AEG19101.1"/>
    <property type="molecule type" value="Genomic_DNA"/>
</dbReference>
<dbReference type="RefSeq" id="WP_013826600.1">
    <property type="nucleotide sequence ID" value="NC_015574.1"/>
</dbReference>
<comment type="caution">
    <text evidence="5">Lacks conserved residue(s) required for the propagation of feature annotation.</text>
</comment>
<keyword evidence="3 5" id="KW-0949">S-adenosyl-L-methionine</keyword>
<evidence type="ECO:0000259" key="6">
    <source>
        <dbReference type="PROSITE" id="PS51684"/>
    </source>
</evidence>
<keyword evidence="4 5" id="KW-0819">tRNA processing</keyword>
<name>F6D2X2_METPW</name>
<accession>F6D2X2</accession>
<sequence>MKGKVIGDILVVKQDVENPNGLLEIPGVNRVVKLGRINGLKREPEVKVLLGDGTETVHKENHCLFKMDVAKVMWSKGNTGERKRMSTISEDGETIVDMFAGIGYFSIPMAVHSKPAKIYSVEINPVSYGYLCQNTVLNKVEDIVEPILGDCRETAPRGIADRVLMGYIGNTHEYLPTAMEVIKDGGVVHYHESVPDKLKFIRPVERIKEAAGDRGVEILNKRIIKPYSPGVYHVVVDAKIG</sequence>
<evidence type="ECO:0000256" key="1">
    <source>
        <dbReference type="ARBA" id="ARBA00022603"/>
    </source>
</evidence>
<dbReference type="Gene3D" id="3.40.50.150">
    <property type="entry name" value="Vaccinia Virus protein VP39"/>
    <property type="match status" value="1"/>
</dbReference>
<keyword evidence="8" id="KW-1185">Reference proteome</keyword>
<feature type="domain" description="SAM-dependent methyltransferase TRM5/TYW2-type" evidence="6">
    <location>
        <begin position="1"/>
        <end position="241"/>
    </location>
</feature>
<dbReference type="PANTHER" id="PTHR23245">
    <property type="entry name" value="TRNA METHYLTRANSFERASE"/>
    <property type="match status" value="1"/>
</dbReference>
<protein>
    <recommendedName>
        <fullName evidence="5">tRNA(Phe) (4-demethylwyosine(37)-C(7)) aminocarboxypropyltransferase</fullName>
        <ecNumber evidence="5">2.5.1.114</ecNumber>
    </recommendedName>
    <alternativeName>
        <fullName evidence="5">tRNA wyosine derivatives biosynthesis protein Taw2</fullName>
    </alternativeName>
</protein>
<dbReference type="KEGG" id="mew:MSWAN_2093"/>